<keyword evidence="2" id="KW-1185">Reference proteome</keyword>
<evidence type="ECO:0000313" key="1">
    <source>
        <dbReference type="EMBL" id="CAG8751425.1"/>
    </source>
</evidence>
<reference evidence="1" key="1">
    <citation type="submission" date="2021-06" db="EMBL/GenBank/DDBJ databases">
        <authorList>
            <person name="Kallberg Y."/>
            <person name="Tangrot J."/>
            <person name="Rosling A."/>
        </authorList>
    </citation>
    <scope>NUCLEOTIDE SEQUENCE</scope>
    <source>
        <strain evidence="1">FL130A</strain>
    </source>
</reference>
<feature type="non-terminal residue" evidence="1">
    <location>
        <position position="100"/>
    </location>
</feature>
<gene>
    <name evidence="1" type="ORF">ALEPTO_LOCUS13314</name>
</gene>
<organism evidence="1 2">
    <name type="scientific">Ambispora leptoticha</name>
    <dbReference type="NCBI Taxonomy" id="144679"/>
    <lineage>
        <taxon>Eukaryota</taxon>
        <taxon>Fungi</taxon>
        <taxon>Fungi incertae sedis</taxon>
        <taxon>Mucoromycota</taxon>
        <taxon>Glomeromycotina</taxon>
        <taxon>Glomeromycetes</taxon>
        <taxon>Archaeosporales</taxon>
        <taxon>Ambisporaceae</taxon>
        <taxon>Ambispora</taxon>
    </lineage>
</organism>
<protein>
    <submittedName>
        <fullName evidence="1">9752_t:CDS:1</fullName>
    </submittedName>
</protein>
<dbReference type="Proteomes" id="UP000789508">
    <property type="component" value="Unassembled WGS sequence"/>
</dbReference>
<sequence>ENIALPKDADEIEKIKYTISQSILNYQFETNKPLTVIAEEIALADITEKKVYDICRDCRENILPLLLGDMVYSLKKQESLPTKIPNIYQALEEHQMLAHH</sequence>
<dbReference type="EMBL" id="CAJVPS010040949">
    <property type="protein sequence ID" value="CAG8751425.1"/>
    <property type="molecule type" value="Genomic_DNA"/>
</dbReference>
<name>A0A9N9IU09_9GLOM</name>
<evidence type="ECO:0000313" key="2">
    <source>
        <dbReference type="Proteomes" id="UP000789508"/>
    </source>
</evidence>
<proteinExistence type="predicted"/>
<accession>A0A9N9IU09</accession>
<comment type="caution">
    <text evidence="1">The sequence shown here is derived from an EMBL/GenBank/DDBJ whole genome shotgun (WGS) entry which is preliminary data.</text>
</comment>
<dbReference type="AlphaFoldDB" id="A0A9N9IU09"/>